<feature type="transmembrane region" description="Helical" evidence="13">
    <location>
        <begin position="53"/>
        <end position="71"/>
    </location>
</feature>
<feature type="transmembrane region" description="Helical" evidence="13">
    <location>
        <begin position="125"/>
        <end position="147"/>
    </location>
</feature>
<dbReference type="Pfam" id="PF02163">
    <property type="entry name" value="Peptidase_M50"/>
    <property type="match status" value="2"/>
</dbReference>
<evidence type="ECO:0000313" key="16">
    <source>
        <dbReference type="Proteomes" id="UP000177152"/>
    </source>
</evidence>
<dbReference type="GO" id="GO:0046872">
    <property type="term" value="F:metal ion binding"/>
    <property type="evidence" value="ECO:0007669"/>
    <property type="project" value="UniProtKB-KW"/>
</dbReference>
<comment type="caution">
    <text evidence="15">The sequence shown here is derived from an EMBL/GenBank/DDBJ whole genome shotgun (WGS) entry which is preliminary data.</text>
</comment>
<gene>
    <name evidence="15" type="ORF">A2633_02165</name>
</gene>
<dbReference type="AlphaFoldDB" id="A0A1G2K4Q1"/>
<keyword evidence="7" id="KW-0479">Metal-binding</keyword>
<protein>
    <recommendedName>
        <fullName evidence="14">Peptidase M50 domain-containing protein</fullName>
    </recommendedName>
</protein>
<evidence type="ECO:0000256" key="7">
    <source>
        <dbReference type="ARBA" id="ARBA00022723"/>
    </source>
</evidence>
<organism evidence="15 16">
    <name type="scientific">Candidatus Sungbacteria bacterium RIFCSPHIGHO2_01_FULL_47_32</name>
    <dbReference type="NCBI Taxonomy" id="1802264"/>
    <lineage>
        <taxon>Bacteria</taxon>
        <taxon>Candidatus Sungiibacteriota</taxon>
    </lineage>
</organism>
<dbReference type="InterPro" id="IPR044537">
    <property type="entry name" value="Rip2-like"/>
</dbReference>
<evidence type="ECO:0000256" key="12">
    <source>
        <dbReference type="ARBA" id="ARBA00023136"/>
    </source>
</evidence>
<evidence type="ECO:0000256" key="5">
    <source>
        <dbReference type="ARBA" id="ARBA00022670"/>
    </source>
</evidence>
<keyword evidence="5" id="KW-0645">Protease</keyword>
<feature type="domain" description="Peptidase M50" evidence="14">
    <location>
        <begin position="127"/>
        <end position="163"/>
    </location>
</feature>
<evidence type="ECO:0000256" key="6">
    <source>
        <dbReference type="ARBA" id="ARBA00022692"/>
    </source>
</evidence>
<dbReference type="EMBL" id="MHQC01000037">
    <property type="protein sequence ID" value="OGZ94387.1"/>
    <property type="molecule type" value="Genomic_DNA"/>
</dbReference>
<evidence type="ECO:0000313" key="15">
    <source>
        <dbReference type="EMBL" id="OGZ94387.1"/>
    </source>
</evidence>
<feature type="transmembrane region" description="Helical" evidence="13">
    <location>
        <begin position="206"/>
        <end position="223"/>
    </location>
</feature>
<keyword evidence="11" id="KW-0482">Metalloprotease</keyword>
<dbReference type="PANTHER" id="PTHR35864:SF1">
    <property type="entry name" value="ZINC METALLOPROTEASE YWHC-RELATED"/>
    <property type="match status" value="1"/>
</dbReference>
<comment type="cofactor">
    <cofactor evidence="1">
        <name>Zn(2+)</name>
        <dbReference type="ChEBI" id="CHEBI:29105"/>
    </cofactor>
</comment>
<keyword evidence="12 13" id="KW-0472">Membrane</keyword>
<feature type="transmembrane region" description="Helical" evidence="13">
    <location>
        <begin position="92"/>
        <end position="113"/>
    </location>
</feature>
<evidence type="ECO:0000256" key="8">
    <source>
        <dbReference type="ARBA" id="ARBA00022801"/>
    </source>
</evidence>
<dbReference type="InterPro" id="IPR008915">
    <property type="entry name" value="Peptidase_M50"/>
</dbReference>
<evidence type="ECO:0000259" key="14">
    <source>
        <dbReference type="Pfam" id="PF02163"/>
    </source>
</evidence>
<keyword evidence="4" id="KW-1003">Cell membrane</keyword>
<name>A0A1G2K4Q1_9BACT</name>
<accession>A0A1G2K4Q1</accession>
<evidence type="ECO:0000256" key="2">
    <source>
        <dbReference type="ARBA" id="ARBA00004651"/>
    </source>
</evidence>
<dbReference type="CDD" id="cd06158">
    <property type="entry name" value="S2P-M50_like_1"/>
    <property type="match status" value="1"/>
</dbReference>
<evidence type="ECO:0000256" key="9">
    <source>
        <dbReference type="ARBA" id="ARBA00022833"/>
    </source>
</evidence>
<dbReference type="GO" id="GO:0008237">
    <property type="term" value="F:metallopeptidase activity"/>
    <property type="evidence" value="ECO:0007669"/>
    <property type="project" value="UniProtKB-KW"/>
</dbReference>
<keyword evidence="9" id="KW-0862">Zinc</keyword>
<reference evidence="15 16" key="1">
    <citation type="journal article" date="2016" name="Nat. Commun.">
        <title>Thousands of microbial genomes shed light on interconnected biogeochemical processes in an aquifer system.</title>
        <authorList>
            <person name="Anantharaman K."/>
            <person name="Brown C.T."/>
            <person name="Hug L.A."/>
            <person name="Sharon I."/>
            <person name="Castelle C.J."/>
            <person name="Probst A.J."/>
            <person name="Thomas B.C."/>
            <person name="Singh A."/>
            <person name="Wilkins M.J."/>
            <person name="Karaoz U."/>
            <person name="Brodie E.L."/>
            <person name="Williams K.H."/>
            <person name="Hubbard S.S."/>
            <person name="Banfield J.F."/>
        </authorList>
    </citation>
    <scope>NUCLEOTIDE SEQUENCE [LARGE SCALE GENOMIC DNA]</scope>
</reference>
<feature type="domain" description="Peptidase M50" evidence="14">
    <location>
        <begin position="12"/>
        <end position="114"/>
    </location>
</feature>
<comment type="subcellular location">
    <subcellularLocation>
        <location evidence="2">Cell membrane</location>
        <topology evidence="2">Multi-pass membrane protein</topology>
    </subcellularLocation>
</comment>
<dbReference type="PANTHER" id="PTHR35864">
    <property type="entry name" value="ZINC METALLOPROTEASE MJ0611-RELATED"/>
    <property type="match status" value="1"/>
</dbReference>
<evidence type="ECO:0000256" key="3">
    <source>
        <dbReference type="ARBA" id="ARBA00007931"/>
    </source>
</evidence>
<dbReference type="GO" id="GO:0006508">
    <property type="term" value="P:proteolysis"/>
    <property type="evidence" value="ECO:0007669"/>
    <property type="project" value="UniProtKB-KW"/>
</dbReference>
<keyword evidence="6 13" id="KW-0812">Transmembrane</keyword>
<keyword evidence="10 13" id="KW-1133">Transmembrane helix</keyword>
<proteinExistence type="inferred from homology"/>
<evidence type="ECO:0000256" key="13">
    <source>
        <dbReference type="SAM" id="Phobius"/>
    </source>
</evidence>
<evidence type="ECO:0000256" key="11">
    <source>
        <dbReference type="ARBA" id="ARBA00023049"/>
    </source>
</evidence>
<evidence type="ECO:0000256" key="4">
    <source>
        <dbReference type="ARBA" id="ARBA00022475"/>
    </source>
</evidence>
<keyword evidence="8" id="KW-0378">Hydrolase</keyword>
<evidence type="ECO:0000256" key="1">
    <source>
        <dbReference type="ARBA" id="ARBA00001947"/>
    </source>
</evidence>
<feature type="transmembrane region" description="Helical" evidence="13">
    <location>
        <begin position="179"/>
        <end position="200"/>
    </location>
</feature>
<comment type="similarity">
    <text evidence="3">Belongs to the peptidase M50B family.</text>
</comment>
<dbReference type="GO" id="GO:0005886">
    <property type="term" value="C:plasma membrane"/>
    <property type="evidence" value="ECO:0007669"/>
    <property type="project" value="UniProtKB-SubCell"/>
</dbReference>
<dbReference type="InterPro" id="IPR052348">
    <property type="entry name" value="Metallopeptidase_M50B"/>
</dbReference>
<sequence length="225" mass="25099">MPDTTLLVLQFAILIFSAIVHEVCHGSMALYLGDSTAKYSGRLTLNPLKHFDLFGFVILPIATYLAWGFPVGAAKPVPYNPYNLKNKRWGSALVAVAGPFSNFVLAGVFAVLFHAVGVLQTQQGVVLAQIFGIIVFINLLLAVFNLVPIPPLDGSRVFYAFMPGRIQVRLTFLMRRIHFFFDAYWPLILIAFFFFGPYILTPIFNVIYMIVLPLFSLLTGTALNF</sequence>
<evidence type="ECO:0000256" key="10">
    <source>
        <dbReference type="ARBA" id="ARBA00022989"/>
    </source>
</evidence>
<dbReference type="Proteomes" id="UP000177152">
    <property type="component" value="Unassembled WGS sequence"/>
</dbReference>